<dbReference type="Proteomes" id="UP001165121">
    <property type="component" value="Unassembled WGS sequence"/>
</dbReference>
<evidence type="ECO:0000313" key="1">
    <source>
        <dbReference type="EMBL" id="GMF43669.1"/>
    </source>
</evidence>
<dbReference type="EMBL" id="BSXT01001579">
    <property type="protein sequence ID" value="GMF43669.1"/>
    <property type="molecule type" value="Genomic_DNA"/>
</dbReference>
<name>A0A9W6XRB7_9STRA</name>
<proteinExistence type="predicted"/>
<organism evidence="1 2">
    <name type="scientific">Phytophthora fragariaefolia</name>
    <dbReference type="NCBI Taxonomy" id="1490495"/>
    <lineage>
        <taxon>Eukaryota</taxon>
        <taxon>Sar</taxon>
        <taxon>Stramenopiles</taxon>
        <taxon>Oomycota</taxon>
        <taxon>Peronosporomycetes</taxon>
        <taxon>Peronosporales</taxon>
        <taxon>Peronosporaceae</taxon>
        <taxon>Phytophthora</taxon>
    </lineage>
</organism>
<dbReference type="OrthoDB" id="2126698at2759"/>
<protein>
    <submittedName>
        <fullName evidence="1">Unnamed protein product</fullName>
    </submittedName>
</protein>
<accession>A0A9W6XRB7</accession>
<sequence>METSPLLEKPCSRSKQPPAWHDFVDLSSMAAQVSMATLARAALLAIDSVFLGHLGVKELAAASLAQLWTSPVLYAVWASASALNTVRLAVLC</sequence>
<reference evidence="1" key="1">
    <citation type="submission" date="2023-04" db="EMBL/GenBank/DDBJ databases">
        <title>Phytophthora fragariaefolia NBRC 109709.</title>
        <authorList>
            <person name="Ichikawa N."/>
            <person name="Sato H."/>
            <person name="Tonouchi N."/>
        </authorList>
    </citation>
    <scope>NUCLEOTIDE SEQUENCE</scope>
    <source>
        <strain evidence="1">NBRC 109709</strain>
    </source>
</reference>
<dbReference type="AlphaFoldDB" id="A0A9W6XRB7"/>
<evidence type="ECO:0000313" key="2">
    <source>
        <dbReference type="Proteomes" id="UP001165121"/>
    </source>
</evidence>
<keyword evidence="2" id="KW-1185">Reference proteome</keyword>
<gene>
    <name evidence="1" type="ORF">Pfra01_001485600</name>
</gene>
<comment type="caution">
    <text evidence="1">The sequence shown here is derived from an EMBL/GenBank/DDBJ whole genome shotgun (WGS) entry which is preliminary data.</text>
</comment>